<keyword evidence="3" id="KW-1185">Reference proteome</keyword>
<reference evidence="3" key="1">
    <citation type="submission" date="2010-08" db="EMBL/GenBank/DDBJ databases">
        <authorList>
            <consortium name="Caenorhabditis japonica Sequencing Consortium"/>
            <person name="Wilson R.K."/>
        </authorList>
    </citation>
    <scope>NUCLEOTIDE SEQUENCE [LARGE SCALE GENOMIC DNA]</scope>
    <source>
        <strain evidence="3">DF5081</strain>
    </source>
</reference>
<organism evidence="2 3">
    <name type="scientific">Caenorhabditis japonica</name>
    <dbReference type="NCBI Taxonomy" id="281687"/>
    <lineage>
        <taxon>Eukaryota</taxon>
        <taxon>Metazoa</taxon>
        <taxon>Ecdysozoa</taxon>
        <taxon>Nematoda</taxon>
        <taxon>Chromadorea</taxon>
        <taxon>Rhabditida</taxon>
        <taxon>Rhabditina</taxon>
        <taxon>Rhabditomorpha</taxon>
        <taxon>Rhabditoidea</taxon>
        <taxon>Rhabditidae</taxon>
        <taxon>Peloderinae</taxon>
        <taxon>Caenorhabditis</taxon>
    </lineage>
</organism>
<feature type="transmembrane region" description="Helical" evidence="1">
    <location>
        <begin position="105"/>
        <end position="125"/>
    </location>
</feature>
<evidence type="ECO:0000256" key="1">
    <source>
        <dbReference type="SAM" id="Phobius"/>
    </source>
</evidence>
<evidence type="ECO:0000313" key="3">
    <source>
        <dbReference type="Proteomes" id="UP000005237"/>
    </source>
</evidence>
<feature type="transmembrane region" description="Helical" evidence="1">
    <location>
        <begin position="20"/>
        <end position="47"/>
    </location>
</feature>
<evidence type="ECO:0000313" key="2">
    <source>
        <dbReference type="EnsemblMetazoa" id="CJA18913.1"/>
    </source>
</evidence>
<reference evidence="2" key="2">
    <citation type="submission" date="2022-06" db="UniProtKB">
        <authorList>
            <consortium name="EnsemblMetazoa"/>
        </authorList>
    </citation>
    <scope>IDENTIFICATION</scope>
    <source>
        <strain evidence="2">DF5081</strain>
    </source>
</reference>
<accession>A0A8R1E555</accession>
<keyword evidence="1" id="KW-1133">Transmembrane helix</keyword>
<name>A0A8R1E555_CAEJA</name>
<proteinExistence type="predicted"/>
<feature type="transmembrane region" description="Helical" evidence="1">
    <location>
        <begin position="149"/>
        <end position="168"/>
    </location>
</feature>
<protein>
    <submittedName>
        <fullName evidence="2">Uncharacterized protein</fullName>
    </submittedName>
</protein>
<keyword evidence="1" id="KW-0472">Membrane</keyword>
<sequence>MNRNILSANVPARDKPPDELVWPLRLFIILLGYSTVAIPAALLIYYVRRNRHAFESGQFSFRQLIRSFAVGNPDYQLIPTGEKPASARKDTDAIPQTRSQFVHMAVFLLFFFSGIQITLVAMGVLQERIITKGYKRTDRLEVEEKFGETQFLIFCNRIVALVLSFLILSKDWTK</sequence>
<dbReference type="AlphaFoldDB" id="A0A8R1E555"/>
<dbReference type="EnsemblMetazoa" id="CJA18913.1">
    <property type="protein sequence ID" value="CJA18913.1"/>
    <property type="gene ID" value="WBGene00138120"/>
</dbReference>
<keyword evidence="1" id="KW-0812">Transmembrane</keyword>
<dbReference type="Proteomes" id="UP000005237">
    <property type="component" value="Unassembled WGS sequence"/>
</dbReference>